<evidence type="ECO:0000313" key="8">
    <source>
        <dbReference type="Proteomes" id="UP000823858"/>
    </source>
</evidence>
<dbReference type="InterPro" id="IPR001123">
    <property type="entry name" value="LeuE-type"/>
</dbReference>
<feature type="transmembrane region" description="Helical" evidence="6">
    <location>
        <begin position="170"/>
        <end position="195"/>
    </location>
</feature>
<evidence type="ECO:0000256" key="2">
    <source>
        <dbReference type="ARBA" id="ARBA00022475"/>
    </source>
</evidence>
<feature type="transmembrane region" description="Helical" evidence="6">
    <location>
        <begin position="66"/>
        <end position="85"/>
    </location>
</feature>
<reference evidence="7" key="2">
    <citation type="submission" date="2021-04" db="EMBL/GenBank/DDBJ databases">
        <authorList>
            <person name="Gilroy R."/>
        </authorList>
    </citation>
    <scope>NUCLEOTIDE SEQUENCE</scope>
    <source>
        <strain evidence="7">ChiHjej13B12-4958</strain>
    </source>
</reference>
<evidence type="ECO:0000256" key="4">
    <source>
        <dbReference type="ARBA" id="ARBA00022989"/>
    </source>
</evidence>
<dbReference type="Proteomes" id="UP000823858">
    <property type="component" value="Unassembled WGS sequence"/>
</dbReference>
<organism evidence="7 8">
    <name type="scientific">Candidatus Corynebacterium faecigallinarum</name>
    <dbReference type="NCBI Taxonomy" id="2838528"/>
    <lineage>
        <taxon>Bacteria</taxon>
        <taxon>Bacillati</taxon>
        <taxon>Actinomycetota</taxon>
        <taxon>Actinomycetes</taxon>
        <taxon>Mycobacteriales</taxon>
        <taxon>Corynebacteriaceae</taxon>
        <taxon>Corynebacterium</taxon>
    </lineage>
</organism>
<dbReference type="PANTHER" id="PTHR30086:SF20">
    <property type="entry name" value="ARGININE EXPORTER PROTEIN ARGO-RELATED"/>
    <property type="match status" value="1"/>
</dbReference>
<accession>A0A9D2QGA2</accession>
<dbReference type="GO" id="GO:0005886">
    <property type="term" value="C:plasma membrane"/>
    <property type="evidence" value="ECO:0007669"/>
    <property type="project" value="UniProtKB-SubCell"/>
</dbReference>
<comment type="subcellular location">
    <subcellularLocation>
        <location evidence="1">Cell membrane</location>
        <topology evidence="1">Multi-pass membrane protein</topology>
    </subcellularLocation>
</comment>
<dbReference type="EMBL" id="DWVP01000023">
    <property type="protein sequence ID" value="HJC85941.1"/>
    <property type="molecule type" value="Genomic_DNA"/>
</dbReference>
<keyword evidence="2" id="KW-1003">Cell membrane</keyword>
<feature type="transmembrane region" description="Helical" evidence="6">
    <location>
        <begin position="36"/>
        <end position="59"/>
    </location>
</feature>
<dbReference type="AlphaFoldDB" id="A0A9D2QGA2"/>
<dbReference type="GO" id="GO:0015171">
    <property type="term" value="F:amino acid transmembrane transporter activity"/>
    <property type="evidence" value="ECO:0007669"/>
    <property type="project" value="TreeGrafter"/>
</dbReference>
<feature type="transmembrane region" description="Helical" evidence="6">
    <location>
        <begin position="207"/>
        <end position="228"/>
    </location>
</feature>
<evidence type="ECO:0000256" key="5">
    <source>
        <dbReference type="ARBA" id="ARBA00023136"/>
    </source>
</evidence>
<name>A0A9D2QGA2_9CORY</name>
<evidence type="ECO:0000256" key="1">
    <source>
        <dbReference type="ARBA" id="ARBA00004651"/>
    </source>
</evidence>
<comment type="caution">
    <text evidence="7">The sequence shown here is derived from an EMBL/GenBank/DDBJ whole genome shotgun (WGS) entry which is preliminary data.</text>
</comment>
<gene>
    <name evidence="7" type="ORF">H9751_10455</name>
</gene>
<reference evidence="7" key="1">
    <citation type="journal article" date="2021" name="PeerJ">
        <title>Extensive microbial diversity within the chicken gut microbiome revealed by metagenomics and culture.</title>
        <authorList>
            <person name="Gilroy R."/>
            <person name="Ravi A."/>
            <person name="Getino M."/>
            <person name="Pursley I."/>
            <person name="Horton D.L."/>
            <person name="Alikhan N.F."/>
            <person name="Baker D."/>
            <person name="Gharbi K."/>
            <person name="Hall N."/>
            <person name="Watson M."/>
            <person name="Adriaenssens E.M."/>
            <person name="Foster-Nyarko E."/>
            <person name="Jarju S."/>
            <person name="Secka A."/>
            <person name="Antonio M."/>
            <person name="Oren A."/>
            <person name="Chaudhuri R.R."/>
            <person name="La Ragione R."/>
            <person name="Hildebrand F."/>
            <person name="Pallen M.J."/>
        </authorList>
    </citation>
    <scope>NUCLEOTIDE SEQUENCE</scope>
    <source>
        <strain evidence="7">ChiHjej13B12-4958</strain>
    </source>
</reference>
<protein>
    <submittedName>
        <fullName evidence="7">LysE family translocator</fullName>
    </submittedName>
</protein>
<evidence type="ECO:0000256" key="3">
    <source>
        <dbReference type="ARBA" id="ARBA00022692"/>
    </source>
</evidence>
<keyword evidence="4 6" id="KW-1133">Transmembrane helix</keyword>
<proteinExistence type="predicted"/>
<keyword evidence="5 6" id="KW-0472">Membrane</keyword>
<sequence>MTSAALLSILVAWLLAIASPGPDLVQILRLGAVRRNGVACALGIMTGNTLWIVASMLGLSTLANTVDWVLTVLFLVGGSFLMWMGQGALRSGLAERRSARTVVAAGQDGQDGQDAVMGDAASHNTPTATTLRVTTAQAWRLGLATNLANPKALVFFGAVFAGFVPPDTSWAMRGIILVMLLVTGIAWFVAVAWMVSVPRLSRALQRAGAWIDIVAGVVFLLLGAFLVFEGIIGAI</sequence>
<dbReference type="Pfam" id="PF01810">
    <property type="entry name" value="LysE"/>
    <property type="match status" value="1"/>
</dbReference>
<evidence type="ECO:0000313" key="7">
    <source>
        <dbReference type="EMBL" id="HJC85941.1"/>
    </source>
</evidence>
<evidence type="ECO:0000256" key="6">
    <source>
        <dbReference type="SAM" id="Phobius"/>
    </source>
</evidence>
<dbReference type="PANTHER" id="PTHR30086">
    <property type="entry name" value="ARGININE EXPORTER PROTEIN ARGO"/>
    <property type="match status" value="1"/>
</dbReference>
<keyword evidence="3 6" id="KW-0812">Transmembrane</keyword>